<feature type="transmembrane region" description="Helical" evidence="8">
    <location>
        <begin position="241"/>
        <end position="262"/>
    </location>
</feature>
<feature type="transmembrane region" description="Helical" evidence="8">
    <location>
        <begin position="333"/>
        <end position="357"/>
    </location>
</feature>
<evidence type="ECO:0000313" key="10">
    <source>
        <dbReference type="Proteomes" id="UP000195043"/>
    </source>
</evidence>
<keyword evidence="3" id="KW-0813">Transport</keyword>
<comment type="subcellular location">
    <subcellularLocation>
        <location evidence="1">Cell membrane</location>
        <topology evidence="1">Multi-pass membrane protein</topology>
    </subcellularLocation>
</comment>
<evidence type="ECO:0000256" key="2">
    <source>
        <dbReference type="ARBA" id="ARBA00009773"/>
    </source>
</evidence>
<comment type="similarity">
    <text evidence="2">Belongs to the autoinducer-2 exporter (AI-2E) (TC 2.A.86) family.</text>
</comment>
<sequence length="373" mass="41677">MFDKIKQSKLFFWSLESLVIVTLVFVLSKINFLFAPVGTFFSTLFAPVLIAGFLYYLLNPIVVFLMKTTKMKRVFAVIIVLLLLLGAIVLMFFSVIPNLISQISQLAENIPSFARNMENWIYSMADDPFFKQIDIAQQLENLNLSYGTIIQQFLSGLSTSLGSIVSTIASAAMIIVTVPFILFYMLKDGEKLVPNIKSVFPEKRREQIVELLNDLNKTLSNYISGQAIECIFVGTFTFIGYWILGVNYAFLFGVIAGITNLIPYLGPYLGLIPAVLVTIFDEPFRALLCCIVVLIVQQLDGNIIYPNVIGKSLAIHPLTIILVLLVAGNIAGLLGIFLGVPFYAICRTIVVFIVHLVRDDKSKKNQERLFENG</sequence>
<dbReference type="PANTHER" id="PTHR21716">
    <property type="entry name" value="TRANSMEMBRANE PROTEIN"/>
    <property type="match status" value="1"/>
</dbReference>
<evidence type="ECO:0000256" key="7">
    <source>
        <dbReference type="ARBA" id="ARBA00023136"/>
    </source>
</evidence>
<dbReference type="OrthoDB" id="9793390at2"/>
<evidence type="ECO:0000256" key="8">
    <source>
        <dbReference type="SAM" id="Phobius"/>
    </source>
</evidence>
<dbReference type="AlphaFoldDB" id="A0A242A562"/>
<gene>
    <name evidence="9" type="ORF">A5886_001254</name>
</gene>
<protein>
    <submittedName>
        <fullName evidence="9">Permease</fullName>
    </submittedName>
</protein>
<evidence type="ECO:0000256" key="3">
    <source>
        <dbReference type="ARBA" id="ARBA00022448"/>
    </source>
</evidence>
<evidence type="ECO:0000256" key="5">
    <source>
        <dbReference type="ARBA" id="ARBA00022692"/>
    </source>
</evidence>
<dbReference type="STRING" id="1834191.A5886_001254"/>
<organism evidence="9 10">
    <name type="scientific">Candidatus Enterococcus testudinis</name>
    <dbReference type="NCBI Taxonomy" id="1834191"/>
    <lineage>
        <taxon>Bacteria</taxon>
        <taxon>Bacillati</taxon>
        <taxon>Bacillota</taxon>
        <taxon>Bacilli</taxon>
        <taxon>Lactobacillales</taxon>
        <taxon>Enterococcaceae</taxon>
        <taxon>Enterococcus</taxon>
    </lineage>
</organism>
<comment type="caution">
    <text evidence="9">The sequence shown here is derived from an EMBL/GenBank/DDBJ whole genome shotgun (WGS) entry which is preliminary data.</text>
</comment>
<dbReference type="Pfam" id="PF01594">
    <property type="entry name" value="AI-2E_transport"/>
    <property type="match status" value="1"/>
</dbReference>
<evidence type="ECO:0000313" key="9">
    <source>
        <dbReference type="EMBL" id="OTN76177.1"/>
    </source>
</evidence>
<feature type="transmembrane region" description="Helical" evidence="8">
    <location>
        <begin position="308"/>
        <end position="327"/>
    </location>
</feature>
<evidence type="ECO:0000256" key="6">
    <source>
        <dbReference type="ARBA" id="ARBA00022989"/>
    </source>
</evidence>
<keyword evidence="5 8" id="KW-0812">Transmembrane</keyword>
<proteinExistence type="inferred from homology"/>
<keyword evidence="6 8" id="KW-1133">Transmembrane helix</keyword>
<keyword evidence="4" id="KW-1003">Cell membrane</keyword>
<dbReference type="PANTHER" id="PTHR21716:SF53">
    <property type="entry name" value="PERMEASE PERM-RELATED"/>
    <property type="match status" value="1"/>
</dbReference>
<feature type="transmembrane region" description="Helical" evidence="8">
    <location>
        <begin position="164"/>
        <end position="186"/>
    </location>
</feature>
<dbReference type="RefSeq" id="WP_086274161.1">
    <property type="nucleotide sequence ID" value="NZ_NGKU01000001.1"/>
</dbReference>
<feature type="transmembrane region" description="Helical" evidence="8">
    <location>
        <begin position="12"/>
        <end position="34"/>
    </location>
</feature>
<name>A0A242A562_9ENTE</name>
<dbReference type="GO" id="GO:0055085">
    <property type="term" value="P:transmembrane transport"/>
    <property type="evidence" value="ECO:0007669"/>
    <property type="project" value="TreeGrafter"/>
</dbReference>
<reference evidence="9 10" key="1">
    <citation type="submission" date="2017-05" db="EMBL/GenBank/DDBJ databases">
        <title>The Genome Sequence of Enterococcus sp. 8G7_MSG3316.</title>
        <authorList>
            <consortium name="The Broad Institute Genomics Platform"/>
            <consortium name="The Broad Institute Genomic Center for Infectious Diseases"/>
            <person name="Earl A."/>
            <person name="Manson A."/>
            <person name="Schwartman J."/>
            <person name="Gilmore M."/>
            <person name="Abouelleil A."/>
            <person name="Cao P."/>
            <person name="Chapman S."/>
            <person name="Cusick C."/>
            <person name="Shea T."/>
            <person name="Young S."/>
            <person name="Neafsey D."/>
            <person name="Nusbaum C."/>
            <person name="Birren B."/>
        </authorList>
    </citation>
    <scope>NUCLEOTIDE SEQUENCE [LARGE SCALE GENOMIC DNA]</scope>
    <source>
        <strain evidence="9 10">8G7_MSG3316</strain>
    </source>
</reference>
<feature type="transmembrane region" description="Helical" evidence="8">
    <location>
        <begin position="268"/>
        <end position="296"/>
    </location>
</feature>
<accession>A0A242A562</accession>
<evidence type="ECO:0000256" key="4">
    <source>
        <dbReference type="ARBA" id="ARBA00022475"/>
    </source>
</evidence>
<keyword evidence="7 8" id="KW-0472">Membrane</keyword>
<evidence type="ECO:0000256" key="1">
    <source>
        <dbReference type="ARBA" id="ARBA00004651"/>
    </source>
</evidence>
<dbReference type="Proteomes" id="UP000195043">
    <property type="component" value="Unassembled WGS sequence"/>
</dbReference>
<feature type="transmembrane region" description="Helical" evidence="8">
    <location>
        <begin position="74"/>
        <end position="96"/>
    </location>
</feature>
<dbReference type="GO" id="GO:0005886">
    <property type="term" value="C:plasma membrane"/>
    <property type="evidence" value="ECO:0007669"/>
    <property type="project" value="UniProtKB-SubCell"/>
</dbReference>
<keyword evidence="10" id="KW-1185">Reference proteome</keyword>
<dbReference type="EMBL" id="NGKU01000001">
    <property type="protein sequence ID" value="OTN76177.1"/>
    <property type="molecule type" value="Genomic_DNA"/>
</dbReference>
<dbReference type="InterPro" id="IPR002549">
    <property type="entry name" value="AI-2E-like"/>
</dbReference>
<feature type="transmembrane region" description="Helical" evidence="8">
    <location>
        <begin position="40"/>
        <end position="62"/>
    </location>
</feature>